<dbReference type="EMBL" id="WHVB01000022">
    <property type="protein sequence ID" value="KAF8471591.1"/>
    <property type="molecule type" value="Genomic_DNA"/>
</dbReference>
<proteinExistence type="predicted"/>
<dbReference type="AlphaFoldDB" id="A0A9P5MQW7"/>
<reference evidence="1" key="1">
    <citation type="submission" date="2019-10" db="EMBL/GenBank/DDBJ databases">
        <authorList>
            <consortium name="DOE Joint Genome Institute"/>
            <person name="Kuo A."/>
            <person name="Miyauchi S."/>
            <person name="Kiss E."/>
            <person name="Drula E."/>
            <person name="Kohler A."/>
            <person name="Sanchez-Garcia M."/>
            <person name="Andreopoulos B."/>
            <person name="Barry K.W."/>
            <person name="Bonito G."/>
            <person name="Buee M."/>
            <person name="Carver A."/>
            <person name="Chen C."/>
            <person name="Cichocki N."/>
            <person name="Clum A."/>
            <person name="Culley D."/>
            <person name="Crous P.W."/>
            <person name="Fauchery L."/>
            <person name="Girlanda M."/>
            <person name="Hayes R."/>
            <person name="Keri Z."/>
            <person name="LaButti K."/>
            <person name="Lipzen A."/>
            <person name="Lombard V."/>
            <person name="Magnuson J."/>
            <person name="Maillard F."/>
            <person name="Morin E."/>
            <person name="Murat C."/>
            <person name="Nolan M."/>
            <person name="Ohm R."/>
            <person name="Pangilinan J."/>
            <person name="Pereira M."/>
            <person name="Perotto S."/>
            <person name="Peter M."/>
            <person name="Riley R."/>
            <person name="Sitrit Y."/>
            <person name="Stielow B."/>
            <person name="Szollosi G."/>
            <person name="Zifcakova L."/>
            <person name="Stursova M."/>
            <person name="Spatafora J.W."/>
            <person name="Tedersoo L."/>
            <person name="Vaario L.-M."/>
            <person name="Yamada A."/>
            <person name="Yan M."/>
            <person name="Wang P."/>
            <person name="Xu J."/>
            <person name="Bruns T."/>
            <person name="Baldrian P."/>
            <person name="Vilgalys R."/>
            <person name="Henrissat B."/>
            <person name="Grigoriev I.V."/>
            <person name="Hibbett D."/>
            <person name="Nagy L.G."/>
            <person name="Martin F.M."/>
        </authorList>
    </citation>
    <scope>NUCLEOTIDE SEQUENCE</scope>
    <source>
        <strain evidence="1">Prilba</strain>
    </source>
</reference>
<protein>
    <submittedName>
        <fullName evidence="1">Uncharacterized protein</fullName>
    </submittedName>
</protein>
<comment type="caution">
    <text evidence="1">The sequence shown here is derived from an EMBL/GenBank/DDBJ whole genome shotgun (WGS) entry which is preliminary data.</text>
</comment>
<dbReference type="Proteomes" id="UP000759537">
    <property type="component" value="Unassembled WGS sequence"/>
</dbReference>
<reference evidence="1" key="2">
    <citation type="journal article" date="2020" name="Nat. Commun.">
        <title>Large-scale genome sequencing of mycorrhizal fungi provides insights into the early evolution of symbiotic traits.</title>
        <authorList>
            <person name="Miyauchi S."/>
            <person name="Kiss E."/>
            <person name="Kuo A."/>
            <person name="Drula E."/>
            <person name="Kohler A."/>
            <person name="Sanchez-Garcia M."/>
            <person name="Morin E."/>
            <person name="Andreopoulos B."/>
            <person name="Barry K.W."/>
            <person name="Bonito G."/>
            <person name="Buee M."/>
            <person name="Carver A."/>
            <person name="Chen C."/>
            <person name="Cichocki N."/>
            <person name="Clum A."/>
            <person name="Culley D."/>
            <person name="Crous P.W."/>
            <person name="Fauchery L."/>
            <person name="Girlanda M."/>
            <person name="Hayes R.D."/>
            <person name="Keri Z."/>
            <person name="LaButti K."/>
            <person name="Lipzen A."/>
            <person name="Lombard V."/>
            <person name="Magnuson J."/>
            <person name="Maillard F."/>
            <person name="Murat C."/>
            <person name="Nolan M."/>
            <person name="Ohm R.A."/>
            <person name="Pangilinan J."/>
            <person name="Pereira M.F."/>
            <person name="Perotto S."/>
            <person name="Peter M."/>
            <person name="Pfister S."/>
            <person name="Riley R."/>
            <person name="Sitrit Y."/>
            <person name="Stielow J.B."/>
            <person name="Szollosi G."/>
            <person name="Zifcakova L."/>
            <person name="Stursova M."/>
            <person name="Spatafora J.W."/>
            <person name="Tedersoo L."/>
            <person name="Vaario L.M."/>
            <person name="Yamada A."/>
            <person name="Yan M."/>
            <person name="Wang P."/>
            <person name="Xu J."/>
            <person name="Bruns T."/>
            <person name="Baldrian P."/>
            <person name="Vilgalys R."/>
            <person name="Dunand C."/>
            <person name="Henrissat B."/>
            <person name="Grigoriev I.V."/>
            <person name="Hibbett D."/>
            <person name="Nagy L.G."/>
            <person name="Martin F.M."/>
        </authorList>
    </citation>
    <scope>NUCLEOTIDE SEQUENCE</scope>
    <source>
        <strain evidence="1">Prilba</strain>
    </source>
</reference>
<evidence type="ECO:0000313" key="1">
    <source>
        <dbReference type="EMBL" id="KAF8471591.1"/>
    </source>
</evidence>
<accession>A0A9P5MQW7</accession>
<sequence>MSGSKDHPQAASSPTRFCTAVIYTRATPRSCCSPWLSATATAQWSTQSVIIRVNIARKPQLASWTNRFVFNKHGRERISCQENAETRRNRRLRAGQTGLMESWSWPTQHTSSECASLSLSGWTSTSMAYTLDSWTRGGWAARRSRPYNHTCTLCIGGIWGRDAIIRVPEGFEQVRSPHFGCSELIWGESWGIGERRR</sequence>
<keyword evidence="2" id="KW-1185">Reference proteome</keyword>
<organism evidence="1 2">
    <name type="scientific">Russula ochroleuca</name>
    <dbReference type="NCBI Taxonomy" id="152965"/>
    <lineage>
        <taxon>Eukaryota</taxon>
        <taxon>Fungi</taxon>
        <taxon>Dikarya</taxon>
        <taxon>Basidiomycota</taxon>
        <taxon>Agaricomycotina</taxon>
        <taxon>Agaricomycetes</taxon>
        <taxon>Russulales</taxon>
        <taxon>Russulaceae</taxon>
        <taxon>Russula</taxon>
    </lineage>
</organism>
<gene>
    <name evidence="1" type="ORF">DFH94DRAFT_196953</name>
</gene>
<evidence type="ECO:0000313" key="2">
    <source>
        <dbReference type="Proteomes" id="UP000759537"/>
    </source>
</evidence>
<name>A0A9P5MQW7_9AGAM</name>